<evidence type="ECO:0000256" key="3">
    <source>
        <dbReference type="ARBA" id="ARBA00022827"/>
    </source>
</evidence>
<keyword evidence="6" id="KW-0503">Monooxygenase</keyword>
<dbReference type="Pfam" id="PF01494">
    <property type="entry name" value="FAD_binding_3"/>
    <property type="match status" value="1"/>
</dbReference>
<dbReference type="PANTHER" id="PTHR43004:SF19">
    <property type="entry name" value="BINDING MONOOXYGENASE, PUTATIVE (JCVI)-RELATED"/>
    <property type="match status" value="1"/>
</dbReference>
<accession>V2YL54</accession>
<dbReference type="KEGG" id="mrr:Moror_4527"/>
<dbReference type="AlphaFoldDB" id="V2YL54"/>
<keyword evidence="3" id="KW-0274">FAD</keyword>
<evidence type="ECO:0000256" key="4">
    <source>
        <dbReference type="ARBA" id="ARBA00023002"/>
    </source>
</evidence>
<evidence type="ECO:0000256" key="1">
    <source>
        <dbReference type="ARBA" id="ARBA00001974"/>
    </source>
</evidence>
<evidence type="ECO:0000259" key="5">
    <source>
        <dbReference type="Pfam" id="PF01494"/>
    </source>
</evidence>
<dbReference type="EMBL" id="AWSO01000286">
    <property type="protein sequence ID" value="ESK92424.1"/>
    <property type="molecule type" value="Genomic_DNA"/>
</dbReference>
<dbReference type="InterPro" id="IPR050641">
    <property type="entry name" value="RIFMO-like"/>
</dbReference>
<dbReference type="OrthoDB" id="2690153at2759"/>
<comment type="cofactor">
    <cofactor evidence="1">
        <name>FAD</name>
        <dbReference type="ChEBI" id="CHEBI:57692"/>
    </cofactor>
</comment>
<keyword evidence="2" id="KW-0285">Flavoprotein</keyword>
<evidence type="ECO:0000313" key="7">
    <source>
        <dbReference type="Proteomes" id="UP000017559"/>
    </source>
</evidence>
<organism evidence="6 7">
    <name type="scientific">Moniliophthora roreri (strain MCA 2997)</name>
    <name type="common">Cocoa frosty pod rot fungus</name>
    <name type="synonym">Crinipellis roreri</name>
    <dbReference type="NCBI Taxonomy" id="1381753"/>
    <lineage>
        <taxon>Eukaryota</taxon>
        <taxon>Fungi</taxon>
        <taxon>Dikarya</taxon>
        <taxon>Basidiomycota</taxon>
        <taxon>Agaricomycotina</taxon>
        <taxon>Agaricomycetes</taxon>
        <taxon>Agaricomycetidae</taxon>
        <taxon>Agaricales</taxon>
        <taxon>Marasmiineae</taxon>
        <taxon>Marasmiaceae</taxon>
        <taxon>Moniliophthora</taxon>
    </lineage>
</organism>
<keyword evidence="4" id="KW-0560">Oxidoreductase</keyword>
<dbReference type="InterPro" id="IPR002938">
    <property type="entry name" value="FAD-bd"/>
</dbReference>
<dbReference type="GO" id="GO:0071949">
    <property type="term" value="F:FAD binding"/>
    <property type="evidence" value="ECO:0007669"/>
    <property type="project" value="InterPro"/>
</dbReference>
<evidence type="ECO:0000256" key="2">
    <source>
        <dbReference type="ARBA" id="ARBA00022630"/>
    </source>
</evidence>
<gene>
    <name evidence="6" type="ORF">Moror_4527</name>
</gene>
<dbReference type="STRING" id="1381753.V2YL54"/>
<dbReference type="InterPro" id="IPR036188">
    <property type="entry name" value="FAD/NAD-bd_sf"/>
</dbReference>
<feature type="domain" description="FAD-binding" evidence="5">
    <location>
        <begin position="9"/>
        <end position="199"/>
    </location>
</feature>
<dbReference type="Proteomes" id="UP000017559">
    <property type="component" value="Unassembled WGS sequence"/>
</dbReference>
<name>V2YL54_MONRO</name>
<dbReference type="PANTHER" id="PTHR43004">
    <property type="entry name" value="TRK SYSTEM POTASSIUM UPTAKE PROTEIN"/>
    <property type="match status" value="1"/>
</dbReference>
<keyword evidence="7" id="KW-1185">Reference proteome</keyword>
<dbReference type="GO" id="GO:0016709">
    <property type="term" value="F:oxidoreductase activity, acting on paired donors, with incorporation or reduction of molecular oxygen, NAD(P)H as one donor, and incorporation of one atom of oxygen"/>
    <property type="evidence" value="ECO:0007669"/>
    <property type="project" value="UniProtKB-ARBA"/>
</dbReference>
<dbReference type="HOGENOM" id="CLU_107875_0_0_1"/>
<reference evidence="6 7" key="1">
    <citation type="journal article" date="2014" name="BMC Genomics">
        <title>Genome and secretome analysis of the hemibiotrophic fungal pathogen, Moniliophthora roreri, which causes frosty pod rot disease of cacao: mechanisms of the biotrophic and necrotrophic phases.</title>
        <authorList>
            <person name="Meinhardt L.W."/>
            <person name="Costa G.G.L."/>
            <person name="Thomazella D.P.T."/>
            <person name="Teixeira P.J.P.L."/>
            <person name="Carazzolle M.F."/>
            <person name="Schuster S.C."/>
            <person name="Carlson J.E."/>
            <person name="Guiltinan M.J."/>
            <person name="Mieczkowski P."/>
            <person name="Farmer A."/>
            <person name="Ramaraj T."/>
            <person name="Crozier J."/>
            <person name="Davis R.E."/>
            <person name="Shao J."/>
            <person name="Melnick R.L."/>
            <person name="Pereira G.A.G."/>
            <person name="Bailey B.A."/>
        </authorList>
    </citation>
    <scope>NUCLEOTIDE SEQUENCE [LARGE SCALE GENOMIC DNA]</scope>
    <source>
        <strain evidence="6 7">MCA 2997</strain>
    </source>
</reference>
<dbReference type="Gene3D" id="3.50.50.60">
    <property type="entry name" value="FAD/NAD(P)-binding domain"/>
    <property type="match status" value="1"/>
</dbReference>
<protein>
    <submittedName>
        <fullName evidence="6">Monooxygenase</fullName>
    </submittedName>
</protein>
<dbReference type="SUPFAM" id="SSF51905">
    <property type="entry name" value="FAD/NAD(P)-binding domain"/>
    <property type="match status" value="1"/>
</dbReference>
<comment type="caution">
    <text evidence="6">The sequence shown here is derived from an EMBL/GenBank/DDBJ whole genome shotgun (WGS) entry which is preliminary data.</text>
</comment>
<proteinExistence type="predicted"/>
<sequence length="224" mass="25021">MQTKIEPAAVLIVGAGPSGLVLALLLRRHGISVRIIDKAPIFMVGQRGAGIMPRTQELYKILGILPQVEKDSCIVLPIRMYPSPELEGQPPFSENDLMEHFDEKPEYHRINAFMLGQEDHQTILRDILSKEYECHVELSTELVSFTTHPDHVVAQIQKSESSIEEVRFDWVIGTDGAHSVVRKKLGLTFLGETMDANSLAIGDIEVLQGFDSSFWTIWGSPADK</sequence>
<dbReference type="PRINTS" id="PR00420">
    <property type="entry name" value="RNGMNOXGNASE"/>
</dbReference>
<evidence type="ECO:0000313" key="6">
    <source>
        <dbReference type="EMBL" id="ESK92424.1"/>
    </source>
</evidence>
<feature type="non-terminal residue" evidence="6">
    <location>
        <position position="224"/>
    </location>
</feature>